<sequence length="133" mass="14539">MWLWGSLHQAPGERLQQDRQWRERRVWLLALAGVSSASPRILQQTALPLLSPAQCRQHWGSNRITDAMICAGASGVSSCQGDSGGPLVCESGGVWSHVGIVSWGTSNCNVRSPAIYARVSYLHSWIVQTVARN</sequence>
<evidence type="ECO:0000259" key="6">
    <source>
        <dbReference type="PROSITE" id="PS50240"/>
    </source>
</evidence>
<dbReference type="InterPro" id="IPR001254">
    <property type="entry name" value="Trypsin_dom"/>
</dbReference>
<keyword evidence="3" id="KW-0720">Serine protease</keyword>
<dbReference type="GO" id="GO:0004252">
    <property type="term" value="F:serine-type endopeptidase activity"/>
    <property type="evidence" value="ECO:0007669"/>
    <property type="project" value="InterPro"/>
</dbReference>
<organism evidence="7 8">
    <name type="scientific">Alosa alosa</name>
    <name type="common">allis shad</name>
    <dbReference type="NCBI Taxonomy" id="278164"/>
    <lineage>
        <taxon>Eukaryota</taxon>
        <taxon>Metazoa</taxon>
        <taxon>Chordata</taxon>
        <taxon>Craniata</taxon>
        <taxon>Vertebrata</taxon>
        <taxon>Euteleostomi</taxon>
        <taxon>Actinopterygii</taxon>
        <taxon>Neopterygii</taxon>
        <taxon>Teleostei</taxon>
        <taxon>Clupei</taxon>
        <taxon>Clupeiformes</taxon>
        <taxon>Clupeoidei</taxon>
        <taxon>Clupeidae</taxon>
        <taxon>Alosa</taxon>
    </lineage>
</organism>
<dbReference type="PROSITE" id="PS50240">
    <property type="entry name" value="TRYPSIN_DOM"/>
    <property type="match status" value="1"/>
</dbReference>
<proteinExistence type="predicted"/>
<keyword evidence="2" id="KW-0378">Hydrolase</keyword>
<dbReference type="SMART" id="SM00020">
    <property type="entry name" value="Tryp_SPc"/>
    <property type="match status" value="1"/>
</dbReference>
<accession>A0AAV6GTN3</accession>
<gene>
    <name evidence="7" type="ORF">AALO_G00099700</name>
</gene>
<evidence type="ECO:0000256" key="5">
    <source>
        <dbReference type="ARBA" id="ARBA00023157"/>
    </source>
</evidence>
<dbReference type="PANTHER" id="PTHR24250">
    <property type="entry name" value="CHYMOTRYPSIN-RELATED"/>
    <property type="match status" value="1"/>
</dbReference>
<protein>
    <recommendedName>
        <fullName evidence="6">Peptidase S1 domain-containing protein</fullName>
    </recommendedName>
</protein>
<name>A0AAV6GTN3_9TELE</name>
<dbReference type="Pfam" id="PF00089">
    <property type="entry name" value="Trypsin"/>
    <property type="match status" value="1"/>
</dbReference>
<keyword evidence="8" id="KW-1185">Reference proteome</keyword>
<dbReference type="Proteomes" id="UP000823561">
    <property type="component" value="Chromosome 7"/>
</dbReference>
<evidence type="ECO:0000313" key="7">
    <source>
        <dbReference type="EMBL" id="KAG5278503.1"/>
    </source>
</evidence>
<dbReference type="GO" id="GO:0006508">
    <property type="term" value="P:proteolysis"/>
    <property type="evidence" value="ECO:0007669"/>
    <property type="project" value="UniProtKB-KW"/>
</dbReference>
<evidence type="ECO:0000256" key="1">
    <source>
        <dbReference type="ARBA" id="ARBA00022670"/>
    </source>
</evidence>
<evidence type="ECO:0000256" key="2">
    <source>
        <dbReference type="ARBA" id="ARBA00022801"/>
    </source>
</evidence>
<comment type="caution">
    <text evidence="7">The sequence shown here is derived from an EMBL/GenBank/DDBJ whole genome shotgun (WGS) entry which is preliminary data.</text>
</comment>
<dbReference type="FunFam" id="2.40.10.10:FF:000176">
    <property type="entry name" value="Chymotrypsinogen A"/>
    <property type="match status" value="1"/>
</dbReference>
<dbReference type="PROSITE" id="PS00135">
    <property type="entry name" value="TRYPSIN_SER"/>
    <property type="match status" value="1"/>
</dbReference>
<feature type="domain" description="Peptidase S1" evidence="6">
    <location>
        <begin position="1"/>
        <end position="131"/>
    </location>
</feature>
<dbReference type="InterPro" id="IPR033116">
    <property type="entry name" value="TRYPSIN_SER"/>
</dbReference>
<evidence type="ECO:0000256" key="4">
    <source>
        <dbReference type="ARBA" id="ARBA00023145"/>
    </source>
</evidence>
<reference evidence="7" key="1">
    <citation type="submission" date="2020-10" db="EMBL/GenBank/DDBJ databases">
        <title>Chromosome-scale genome assembly of the Allis shad, Alosa alosa.</title>
        <authorList>
            <person name="Margot Z."/>
            <person name="Christophe K."/>
            <person name="Cabau C."/>
            <person name="Louis A."/>
            <person name="Berthelot C."/>
            <person name="Parey E."/>
            <person name="Roest Crollius H."/>
            <person name="Montfort J."/>
            <person name="Robinson-Rechavi M."/>
            <person name="Bucao C."/>
            <person name="Bouchez O."/>
            <person name="Gislard M."/>
            <person name="Lluch J."/>
            <person name="Milhes M."/>
            <person name="Lampietro C."/>
            <person name="Lopez Roques C."/>
            <person name="Donnadieu C."/>
            <person name="Braasch I."/>
            <person name="Desvignes T."/>
            <person name="Postlethwait J."/>
            <person name="Bobe J."/>
            <person name="Guiguen Y."/>
        </authorList>
    </citation>
    <scope>NUCLEOTIDE SEQUENCE</scope>
    <source>
        <strain evidence="7">M-15738</strain>
        <tissue evidence="7">Blood</tissue>
    </source>
</reference>
<dbReference type="SUPFAM" id="SSF50494">
    <property type="entry name" value="Trypsin-like serine proteases"/>
    <property type="match status" value="1"/>
</dbReference>
<keyword evidence="1" id="KW-0645">Protease</keyword>
<dbReference type="EMBL" id="JADWDJ010000007">
    <property type="protein sequence ID" value="KAG5278503.1"/>
    <property type="molecule type" value="Genomic_DNA"/>
</dbReference>
<dbReference type="AlphaFoldDB" id="A0AAV6GTN3"/>
<keyword evidence="5" id="KW-1015">Disulfide bond</keyword>
<keyword evidence="4" id="KW-0865">Zymogen</keyword>
<dbReference type="InterPro" id="IPR009003">
    <property type="entry name" value="Peptidase_S1_PA"/>
</dbReference>
<evidence type="ECO:0000313" key="8">
    <source>
        <dbReference type="Proteomes" id="UP000823561"/>
    </source>
</evidence>
<evidence type="ECO:0000256" key="3">
    <source>
        <dbReference type="ARBA" id="ARBA00022825"/>
    </source>
</evidence>
<dbReference type="Gene3D" id="2.40.10.10">
    <property type="entry name" value="Trypsin-like serine proteases"/>
    <property type="match status" value="1"/>
</dbReference>
<dbReference type="InterPro" id="IPR043504">
    <property type="entry name" value="Peptidase_S1_PA_chymotrypsin"/>
</dbReference>
<dbReference type="PANTHER" id="PTHR24250:SF66">
    <property type="entry name" value="CHYMOTRYPSIN-LIKE PROTEASE CTRL-1"/>
    <property type="match status" value="1"/>
</dbReference>